<dbReference type="Gene3D" id="3.30.420.10">
    <property type="entry name" value="Ribonuclease H-like superfamily/Ribonuclease H"/>
    <property type="match status" value="1"/>
</dbReference>
<reference evidence="2" key="1">
    <citation type="submission" date="2018-05" db="EMBL/GenBank/DDBJ databases">
        <authorList>
            <person name="Lanie J.A."/>
            <person name="Ng W.-L."/>
            <person name="Kazmierczak K.M."/>
            <person name="Andrzejewski T.M."/>
            <person name="Davidsen T.M."/>
            <person name="Wayne K.J."/>
            <person name="Tettelin H."/>
            <person name="Glass J.I."/>
            <person name="Rusch D."/>
            <person name="Podicherti R."/>
            <person name="Tsui H.-C.T."/>
            <person name="Winkler M.E."/>
        </authorList>
    </citation>
    <scope>NUCLEOTIDE SEQUENCE</scope>
</reference>
<evidence type="ECO:0000259" key="1">
    <source>
        <dbReference type="SMART" id="SM00479"/>
    </source>
</evidence>
<dbReference type="PANTHER" id="PTHR30231">
    <property type="entry name" value="DNA POLYMERASE III SUBUNIT EPSILON"/>
    <property type="match status" value="1"/>
</dbReference>
<dbReference type="InterPro" id="IPR013520">
    <property type="entry name" value="Ribonucl_H"/>
</dbReference>
<feature type="non-terminal residue" evidence="2">
    <location>
        <position position="243"/>
    </location>
</feature>
<dbReference type="EMBL" id="UINC01115028">
    <property type="protein sequence ID" value="SVC85750.1"/>
    <property type="molecule type" value="Genomic_DNA"/>
</dbReference>
<dbReference type="GO" id="GO:0003676">
    <property type="term" value="F:nucleic acid binding"/>
    <property type="evidence" value="ECO:0007669"/>
    <property type="project" value="InterPro"/>
</dbReference>
<dbReference type="GO" id="GO:0005829">
    <property type="term" value="C:cytosol"/>
    <property type="evidence" value="ECO:0007669"/>
    <property type="project" value="TreeGrafter"/>
</dbReference>
<dbReference type="GO" id="GO:0008408">
    <property type="term" value="F:3'-5' exonuclease activity"/>
    <property type="evidence" value="ECO:0007669"/>
    <property type="project" value="TreeGrafter"/>
</dbReference>
<dbReference type="SMART" id="SM00479">
    <property type="entry name" value="EXOIII"/>
    <property type="match status" value="1"/>
</dbReference>
<dbReference type="GO" id="GO:0045004">
    <property type="term" value="P:DNA replication proofreading"/>
    <property type="evidence" value="ECO:0007669"/>
    <property type="project" value="TreeGrafter"/>
</dbReference>
<dbReference type="CDD" id="cd06127">
    <property type="entry name" value="DEDDh"/>
    <property type="match status" value="1"/>
</dbReference>
<dbReference type="InterPro" id="IPR036397">
    <property type="entry name" value="RNaseH_sf"/>
</dbReference>
<proteinExistence type="predicted"/>
<dbReference type="PANTHER" id="PTHR30231:SF37">
    <property type="entry name" value="EXODEOXYRIBONUCLEASE 10"/>
    <property type="match status" value="1"/>
</dbReference>
<dbReference type="Pfam" id="PF00929">
    <property type="entry name" value="RNase_T"/>
    <property type="match status" value="1"/>
</dbReference>
<sequence>MSFIKSIIQSSGEIPLSRFCGEFRIASEPDLFSGQGKNICFLDVETTGKNRQDDGIVEVAVKSVSINLQSGEIISINNQYESFNDPGIPISEEASAVNGITDEMISGKHIDWDIVKDVFSSTELVVSHNASFDRAFLDRALPESKKKLWACSINDIDWMLRGFKNVKQELLCIWHGFYYDSHRAMNDVDALIHLLTHDIYSDNKPVLELIGNSMIPYYKTFALGSPFETKDILKARNYFWDSR</sequence>
<dbReference type="SUPFAM" id="SSF53098">
    <property type="entry name" value="Ribonuclease H-like"/>
    <property type="match status" value="1"/>
</dbReference>
<dbReference type="AlphaFoldDB" id="A0A382QLE7"/>
<feature type="domain" description="Exonuclease" evidence="1">
    <location>
        <begin position="38"/>
        <end position="204"/>
    </location>
</feature>
<protein>
    <recommendedName>
        <fullName evidence="1">Exonuclease domain-containing protein</fullName>
    </recommendedName>
</protein>
<evidence type="ECO:0000313" key="2">
    <source>
        <dbReference type="EMBL" id="SVC85750.1"/>
    </source>
</evidence>
<name>A0A382QLE7_9ZZZZ</name>
<organism evidence="2">
    <name type="scientific">marine metagenome</name>
    <dbReference type="NCBI Taxonomy" id="408172"/>
    <lineage>
        <taxon>unclassified sequences</taxon>
        <taxon>metagenomes</taxon>
        <taxon>ecological metagenomes</taxon>
    </lineage>
</organism>
<accession>A0A382QLE7</accession>
<gene>
    <name evidence="2" type="ORF">METZ01_LOCUS338604</name>
</gene>
<dbReference type="NCBIfam" id="NF006615">
    <property type="entry name" value="PRK09182.1"/>
    <property type="match status" value="1"/>
</dbReference>
<dbReference type="InterPro" id="IPR012337">
    <property type="entry name" value="RNaseH-like_sf"/>
</dbReference>